<accession>A0ABS4DZ10</accession>
<dbReference type="EMBL" id="JAGGJU010000006">
    <property type="protein sequence ID" value="MBP1850928.1"/>
    <property type="molecule type" value="Genomic_DNA"/>
</dbReference>
<proteinExistence type="predicted"/>
<name>A0ABS4DZ10_9HYPH</name>
<dbReference type="GO" id="GO:0016787">
    <property type="term" value="F:hydrolase activity"/>
    <property type="evidence" value="ECO:0007669"/>
    <property type="project" value="UniProtKB-KW"/>
</dbReference>
<keyword evidence="2" id="KW-1185">Reference proteome</keyword>
<organism evidence="1 2">
    <name type="scientific">Rhizobium halophytocola</name>
    <dbReference type="NCBI Taxonomy" id="735519"/>
    <lineage>
        <taxon>Bacteria</taxon>
        <taxon>Pseudomonadati</taxon>
        <taxon>Pseudomonadota</taxon>
        <taxon>Alphaproteobacteria</taxon>
        <taxon>Hyphomicrobiales</taxon>
        <taxon>Rhizobiaceae</taxon>
        <taxon>Rhizobium/Agrobacterium group</taxon>
        <taxon>Rhizobium</taxon>
    </lineage>
</organism>
<comment type="caution">
    <text evidence="1">The sequence shown here is derived from an EMBL/GenBank/DDBJ whole genome shotgun (WGS) entry which is preliminary data.</text>
</comment>
<dbReference type="Gene3D" id="3.10.129.10">
    <property type="entry name" value="Hotdog Thioesterase"/>
    <property type="match status" value="2"/>
</dbReference>
<dbReference type="Proteomes" id="UP000759443">
    <property type="component" value="Unassembled WGS sequence"/>
</dbReference>
<dbReference type="InterPro" id="IPR029069">
    <property type="entry name" value="HotDog_dom_sf"/>
</dbReference>
<evidence type="ECO:0000313" key="2">
    <source>
        <dbReference type="Proteomes" id="UP000759443"/>
    </source>
</evidence>
<protein>
    <submittedName>
        <fullName evidence="1">Acyl-CoA thioester hydrolase</fullName>
        <ecNumber evidence="1">3.1.2.-</ecNumber>
    </submittedName>
</protein>
<gene>
    <name evidence="1" type="ORF">J2Z17_002371</name>
</gene>
<sequence>MTLVWQGTASQWECDHMGHLNTRFYIKRLAEGLQAFANHLGFTRHPGHQGQALRAVQIHARFLTEVHVAQPLALYMGVIACDQDGLLLQAALCDPDEPQRFAAFVLRTRAQDLESGILQPLDTAVLSKADTLSVAPDNTLQPRSFGIEPLPGETVKPDSGALRIVGAGAWMEDSVDENGLMRAEEPIARLADSMGGLMRPYRGAVIDHADPVPARPGGAMLETRIDIVRWPRVGRAFRLSGVLTGYGSKTQEIESLVVDAVDGHLVAVMRCVAIVFDLDKRRAVPVSDKAAKVLAGMIRGSALG</sequence>
<keyword evidence="1" id="KW-0378">Hydrolase</keyword>
<dbReference type="Pfam" id="PF13279">
    <property type="entry name" value="4HBT_2"/>
    <property type="match status" value="1"/>
</dbReference>
<dbReference type="EC" id="3.1.2.-" evidence="1"/>
<evidence type="ECO:0000313" key="1">
    <source>
        <dbReference type="EMBL" id="MBP1850928.1"/>
    </source>
</evidence>
<reference evidence="1 2" key="1">
    <citation type="submission" date="2021-03" db="EMBL/GenBank/DDBJ databases">
        <title>Genomic Encyclopedia of Type Strains, Phase IV (KMG-IV): sequencing the most valuable type-strain genomes for metagenomic binning, comparative biology and taxonomic classification.</title>
        <authorList>
            <person name="Goeker M."/>
        </authorList>
    </citation>
    <scope>NUCLEOTIDE SEQUENCE [LARGE SCALE GENOMIC DNA]</scope>
    <source>
        <strain evidence="1 2">DSM 21600</strain>
    </source>
</reference>
<dbReference type="SUPFAM" id="SSF54637">
    <property type="entry name" value="Thioesterase/thiol ester dehydrase-isomerase"/>
    <property type="match status" value="2"/>
</dbReference>